<feature type="region of interest" description="Disordered" evidence="6">
    <location>
        <begin position="519"/>
        <end position="551"/>
    </location>
</feature>
<proteinExistence type="predicted"/>
<evidence type="ECO:0000313" key="9">
    <source>
        <dbReference type="EMBL" id="KAG8469383.1"/>
    </source>
</evidence>
<keyword evidence="2" id="KW-0813">Transport</keyword>
<evidence type="ECO:0000256" key="7">
    <source>
        <dbReference type="SAM" id="Phobius"/>
    </source>
</evidence>
<feature type="transmembrane region" description="Helical" evidence="7">
    <location>
        <begin position="30"/>
        <end position="54"/>
    </location>
</feature>
<evidence type="ECO:0000256" key="2">
    <source>
        <dbReference type="ARBA" id="ARBA00022448"/>
    </source>
</evidence>
<feature type="transmembrane region" description="Helical" evidence="7">
    <location>
        <begin position="405"/>
        <end position="432"/>
    </location>
</feature>
<dbReference type="OMA" id="FTWLWQF"/>
<dbReference type="InterPro" id="IPR036259">
    <property type="entry name" value="MFS_trans_sf"/>
</dbReference>
<feature type="transmembrane region" description="Helical" evidence="7">
    <location>
        <begin position="202"/>
        <end position="223"/>
    </location>
</feature>
<feature type="transmembrane region" description="Helical" evidence="7">
    <location>
        <begin position="160"/>
        <end position="182"/>
    </location>
</feature>
<dbReference type="InterPro" id="IPR011701">
    <property type="entry name" value="MFS"/>
</dbReference>
<feature type="compositionally biased region" description="Basic and acidic residues" evidence="6">
    <location>
        <begin position="533"/>
        <end position="544"/>
    </location>
</feature>
<dbReference type="GO" id="GO:0022857">
    <property type="term" value="F:transmembrane transporter activity"/>
    <property type="evidence" value="ECO:0007669"/>
    <property type="project" value="InterPro"/>
</dbReference>
<name>A0A8J5XK46_DIALT</name>
<dbReference type="InterPro" id="IPR001958">
    <property type="entry name" value="Tet-R_TetA/multi-R_MdtG-like"/>
</dbReference>
<organism evidence="9 10">
    <name type="scientific">Diacronema lutheri</name>
    <name type="common">Unicellular marine alga</name>
    <name type="synonym">Monochrysis lutheri</name>
    <dbReference type="NCBI Taxonomy" id="2081491"/>
    <lineage>
        <taxon>Eukaryota</taxon>
        <taxon>Haptista</taxon>
        <taxon>Haptophyta</taxon>
        <taxon>Pavlovophyceae</taxon>
        <taxon>Pavlovales</taxon>
        <taxon>Pavlovaceae</taxon>
        <taxon>Diacronema</taxon>
    </lineage>
</organism>
<evidence type="ECO:0000256" key="3">
    <source>
        <dbReference type="ARBA" id="ARBA00022692"/>
    </source>
</evidence>
<feature type="domain" description="Major facilitator superfamily (MFS) profile" evidence="8">
    <location>
        <begin position="28"/>
        <end position="507"/>
    </location>
</feature>
<keyword evidence="10" id="KW-1185">Reference proteome</keyword>
<dbReference type="PANTHER" id="PTHR23504:SF15">
    <property type="entry name" value="MAJOR FACILITATOR SUPERFAMILY (MFS) PROFILE DOMAIN-CONTAINING PROTEIN"/>
    <property type="match status" value="1"/>
</dbReference>
<dbReference type="Gene3D" id="1.20.1250.20">
    <property type="entry name" value="MFS general substrate transporter like domains"/>
    <property type="match status" value="1"/>
</dbReference>
<dbReference type="Pfam" id="PF07690">
    <property type="entry name" value="MFS_1"/>
    <property type="match status" value="1"/>
</dbReference>
<dbReference type="PROSITE" id="PS50850">
    <property type="entry name" value="MFS"/>
    <property type="match status" value="1"/>
</dbReference>
<feature type="transmembrane region" description="Helical" evidence="7">
    <location>
        <begin position="373"/>
        <end position="393"/>
    </location>
</feature>
<comment type="caution">
    <text evidence="9">The sequence shown here is derived from an EMBL/GenBank/DDBJ whole genome shotgun (WGS) entry which is preliminary data.</text>
</comment>
<feature type="transmembrane region" description="Helical" evidence="7">
    <location>
        <begin position="481"/>
        <end position="498"/>
    </location>
</feature>
<gene>
    <name evidence="9" type="ORF">KFE25_005838</name>
</gene>
<dbReference type="EMBL" id="JAGTXO010000002">
    <property type="protein sequence ID" value="KAG8469383.1"/>
    <property type="molecule type" value="Genomic_DNA"/>
</dbReference>
<dbReference type="CDD" id="cd17330">
    <property type="entry name" value="MFS_SLC46_TetA_like"/>
    <property type="match status" value="1"/>
</dbReference>
<evidence type="ECO:0000256" key="6">
    <source>
        <dbReference type="SAM" id="MobiDB-lite"/>
    </source>
</evidence>
<feature type="transmembrane region" description="Helical" evidence="7">
    <location>
        <begin position="61"/>
        <end position="81"/>
    </location>
</feature>
<feature type="transmembrane region" description="Helical" evidence="7">
    <location>
        <begin position="453"/>
        <end position="475"/>
    </location>
</feature>
<dbReference type="SUPFAM" id="SSF103473">
    <property type="entry name" value="MFS general substrate transporter"/>
    <property type="match status" value="1"/>
</dbReference>
<evidence type="ECO:0000313" key="10">
    <source>
        <dbReference type="Proteomes" id="UP000751190"/>
    </source>
</evidence>
<sequence>MLAATLGRCGQARAVELGDQGAGSPTALPWVPIFALLTVTMSEGIIACSLFPFLPFMVEDFGLRLSDVGFFAGLLGSAYNFSQFLSGVHWGRLSDVWGRRPVLIIGVSTQAAAMVLFGLSSSLRQALLWRFLGGLLNGNTGVGRAVMRDLTDESNRTRGFALLGTAYGMGFVLGPALGGMLARPAEAFPELFGGTLLETYPYLLPSAASTLGCYPALLCMWFLPSSFATPPRAPPPAQPPRADTELVVARPDSDGWHAPASDFAPVRAPSALRSVAELAGRACALACGSAGPAALCRVDGLAAAMNARATLTVRVQVVLHFVVNGMQELFPLYAANAQHGLGLSPAQLGSSLAPLGLSLLVWPLMLSAADRRFGTVSVFRAGVFLFVIVQALIPEMKALQRVSDGALWAGLVAVSLLRGIAGVTSFTAISVIMNNCIRADAGLVNGYAASMTALARAVAPTLMGAVFALFARLALPWPLDLHMPFYMLSLLSAVTLIFSHRLHAPRAKGAGHGLTAERELDGQQRQSPACESAGRHAECYDEAKPTTALAR</sequence>
<dbReference type="PRINTS" id="PR01035">
    <property type="entry name" value="TCRTETA"/>
</dbReference>
<reference evidence="9" key="1">
    <citation type="submission" date="2021-05" db="EMBL/GenBank/DDBJ databases">
        <title>The genome of the haptophyte Pavlova lutheri (Diacronema luteri, Pavlovales) - a model for lipid biosynthesis in eukaryotic algae.</title>
        <authorList>
            <person name="Hulatt C.J."/>
            <person name="Posewitz M.C."/>
        </authorList>
    </citation>
    <scope>NUCLEOTIDE SEQUENCE</scope>
    <source>
        <strain evidence="9">NIVA-4/92</strain>
    </source>
</reference>
<evidence type="ECO:0000256" key="5">
    <source>
        <dbReference type="ARBA" id="ARBA00023136"/>
    </source>
</evidence>
<dbReference type="GO" id="GO:0016020">
    <property type="term" value="C:membrane"/>
    <property type="evidence" value="ECO:0007669"/>
    <property type="project" value="UniProtKB-SubCell"/>
</dbReference>
<accession>A0A8J5XK46</accession>
<dbReference type="OrthoDB" id="419616at2759"/>
<keyword evidence="3 7" id="KW-0812">Transmembrane</keyword>
<keyword evidence="4 7" id="KW-1133">Transmembrane helix</keyword>
<feature type="transmembrane region" description="Helical" evidence="7">
    <location>
        <begin position="101"/>
        <end position="120"/>
    </location>
</feature>
<protein>
    <recommendedName>
        <fullName evidence="8">Major facilitator superfamily (MFS) profile domain-containing protein</fullName>
    </recommendedName>
</protein>
<keyword evidence="5 7" id="KW-0472">Membrane</keyword>
<evidence type="ECO:0000256" key="4">
    <source>
        <dbReference type="ARBA" id="ARBA00022989"/>
    </source>
</evidence>
<evidence type="ECO:0000259" key="8">
    <source>
        <dbReference type="PROSITE" id="PS50850"/>
    </source>
</evidence>
<dbReference type="Proteomes" id="UP000751190">
    <property type="component" value="Unassembled WGS sequence"/>
</dbReference>
<dbReference type="PANTHER" id="PTHR23504">
    <property type="entry name" value="MAJOR FACILITATOR SUPERFAMILY DOMAIN-CONTAINING PROTEIN 10"/>
    <property type="match status" value="1"/>
</dbReference>
<evidence type="ECO:0000256" key="1">
    <source>
        <dbReference type="ARBA" id="ARBA00004141"/>
    </source>
</evidence>
<dbReference type="InterPro" id="IPR020846">
    <property type="entry name" value="MFS_dom"/>
</dbReference>
<dbReference type="AlphaFoldDB" id="A0A8J5XK46"/>
<comment type="subcellular location">
    <subcellularLocation>
        <location evidence="1">Membrane</location>
        <topology evidence="1">Multi-pass membrane protein</topology>
    </subcellularLocation>
</comment>